<dbReference type="RefSeq" id="WP_319628944.1">
    <property type="nucleotide sequence ID" value="NZ_JAWXRB010000044.1"/>
</dbReference>
<keyword evidence="3" id="KW-1133">Transmembrane helix</keyword>
<evidence type="ECO:0000256" key="2">
    <source>
        <dbReference type="PROSITE-ProRule" id="PRU01091"/>
    </source>
</evidence>
<dbReference type="InterPro" id="IPR036388">
    <property type="entry name" value="WH-like_DNA-bd_sf"/>
</dbReference>
<dbReference type="GO" id="GO:0003677">
    <property type="term" value="F:DNA binding"/>
    <property type="evidence" value="ECO:0007669"/>
    <property type="project" value="UniProtKB-UniRule"/>
</dbReference>
<dbReference type="Pfam" id="PF00486">
    <property type="entry name" value="Trans_reg_C"/>
    <property type="match status" value="1"/>
</dbReference>
<dbReference type="SUPFAM" id="SSF46894">
    <property type="entry name" value="C-terminal effector domain of the bipartite response regulators"/>
    <property type="match status" value="1"/>
</dbReference>
<dbReference type="EMBL" id="JAWXRC010000026">
    <property type="protein sequence ID" value="MDX6032424.1"/>
    <property type="molecule type" value="Genomic_DNA"/>
</dbReference>
<feature type="domain" description="OmpR/PhoB-type" evidence="4">
    <location>
        <begin position="1"/>
        <end position="104"/>
    </location>
</feature>
<proteinExistence type="predicted"/>
<evidence type="ECO:0000259" key="4">
    <source>
        <dbReference type="PROSITE" id="PS51755"/>
    </source>
</evidence>
<gene>
    <name evidence="5" type="ORF">SIL20_12990</name>
</gene>
<dbReference type="Gene3D" id="1.10.10.10">
    <property type="entry name" value="Winged helix-like DNA-binding domain superfamily/Winged helix DNA-binding domain"/>
    <property type="match status" value="1"/>
</dbReference>
<feature type="DNA-binding region" description="OmpR/PhoB-type" evidence="2">
    <location>
        <begin position="1"/>
        <end position="104"/>
    </location>
</feature>
<evidence type="ECO:0000313" key="6">
    <source>
        <dbReference type="Proteomes" id="UP001282336"/>
    </source>
</evidence>
<comment type="caution">
    <text evidence="5">The sequence shown here is derived from an EMBL/GenBank/DDBJ whole genome shotgun (WGS) entry which is preliminary data.</text>
</comment>
<accession>A0AAJ2S5R9</accession>
<organism evidence="5 6">
    <name type="scientific">Scandinavium lactucae</name>
    <dbReference type="NCBI Taxonomy" id="3095028"/>
    <lineage>
        <taxon>Bacteria</taxon>
        <taxon>Pseudomonadati</taxon>
        <taxon>Pseudomonadota</taxon>
        <taxon>Gammaproteobacteria</taxon>
        <taxon>Enterobacterales</taxon>
        <taxon>Enterobacteriaceae</taxon>
        <taxon>Scandinavium</taxon>
    </lineage>
</organism>
<dbReference type="GO" id="GO:0000160">
    <property type="term" value="P:phosphorelay signal transduction system"/>
    <property type="evidence" value="ECO:0007669"/>
    <property type="project" value="InterPro"/>
</dbReference>
<reference evidence="5" key="1">
    <citation type="submission" date="2023-11" db="EMBL/GenBank/DDBJ databases">
        <title>Scandinavium wanjuensis sp. nov., isolated from lettuce South Korea.</title>
        <authorList>
            <person name="Park J."/>
            <person name="Park S."/>
            <person name="Oh K.K."/>
            <person name="Cho G.S."/>
            <person name="Franz C.M.A.P."/>
        </authorList>
    </citation>
    <scope>NUCLEOTIDE SEQUENCE</scope>
    <source>
        <strain evidence="5">V105_12</strain>
    </source>
</reference>
<dbReference type="InterPro" id="IPR016032">
    <property type="entry name" value="Sig_transdc_resp-reg_C-effctor"/>
</dbReference>
<protein>
    <submittedName>
        <fullName evidence="5">Winged helix-turn-helix domain-containing protein</fullName>
    </submittedName>
</protein>
<name>A0AAJ2S5R9_9ENTR</name>
<dbReference type="AlphaFoldDB" id="A0AAJ2S5R9"/>
<dbReference type="PROSITE" id="PS51755">
    <property type="entry name" value="OMPR_PHOB"/>
    <property type="match status" value="1"/>
</dbReference>
<dbReference type="InterPro" id="IPR001867">
    <property type="entry name" value="OmpR/PhoB-type_DNA-bd"/>
</dbReference>
<feature type="transmembrane region" description="Helical" evidence="3">
    <location>
        <begin position="151"/>
        <end position="174"/>
    </location>
</feature>
<keyword evidence="3" id="KW-0472">Membrane</keyword>
<evidence type="ECO:0000256" key="1">
    <source>
        <dbReference type="ARBA" id="ARBA00023125"/>
    </source>
</evidence>
<keyword evidence="1 2" id="KW-0238">DNA-binding</keyword>
<dbReference type="CDD" id="cd00383">
    <property type="entry name" value="trans_reg_C"/>
    <property type="match status" value="1"/>
</dbReference>
<keyword evidence="3" id="KW-0812">Transmembrane</keyword>
<sequence>MKFLFNKQVIFDSDTGLLAAHDQQDDPVQISNPTKRLLALLLQHQGEVVNREIIFKKVWDDFGMVSSNNNLNHCISKLRRILRNLGMEEEIITTVPKMGFMFQQEIEVEQCPDPVGVLEDGYGMALEPATNASAPSLAINRPSGSSLPRPALVFNWISVAVATVTLLASTWFWYINRPLDRKEVFIGEAGTCSVLISDNLLQTNDAPSFKEGVLRYARNLKPHCTSDQYLLVIKSRSFKTWSQDLSRLYIMRCGNLRDNKAEVCWSLSEPVESSTR</sequence>
<dbReference type="Proteomes" id="UP001282336">
    <property type="component" value="Unassembled WGS sequence"/>
</dbReference>
<evidence type="ECO:0000313" key="5">
    <source>
        <dbReference type="EMBL" id="MDX6032424.1"/>
    </source>
</evidence>
<dbReference type="SMART" id="SM00862">
    <property type="entry name" value="Trans_reg_C"/>
    <property type="match status" value="1"/>
</dbReference>
<dbReference type="GO" id="GO:0006355">
    <property type="term" value="P:regulation of DNA-templated transcription"/>
    <property type="evidence" value="ECO:0007669"/>
    <property type="project" value="InterPro"/>
</dbReference>
<evidence type="ECO:0000256" key="3">
    <source>
        <dbReference type="SAM" id="Phobius"/>
    </source>
</evidence>